<comment type="caution">
    <text evidence="3">The sequence shown here is derived from an EMBL/GenBank/DDBJ whole genome shotgun (WGS) entry which is preliminary data.</text>
</comment>
<dbReference type="AlphaFoldDB" id="A0A3S5CPH1"/>
<feature type="domain" description="ATPase BadF/BadG/BcrA/BcrD type" evidence="2">
    <location>
        <begin position="2"/>
        <end position="286"/>
    </location>
</feature>
<feature type="region of interest" description="Disordered" evidence="1">
    <location>
        <begin position="296"/>
        <end position="317"/>
    </location>
</feature>
<evidence type="ECO:0000256" key="1">
    <source>
        <dbReference type="SAM" id="MobiDB-lite"/>
    </source>
</evidence>
<dbReference type="Gene3D" id="3.30.420.40">
    <property type="match status" value="2"/>
</dbReference>
<dbReference type="GO" id="GO:0045127">
    <property type="term" value="F:N-acetylglucosamine kinase activity"/>
    <property type="evidence" value="ECO:0007669"/>
    <property type="project" value="InterPro"/>
</dbReference>
<reference evidence="3 4" key="1">
    <citation type="submission" date="2018-12" db="EMBL/GenBank/DDBJ databases">
        <authorList>
            <person name="Li F."/>
        </authorList>
    </citation>
    <scope>NUCLEOTIDE SEQUENCE [LARGE SCALE GENOMIC DNA]</scope>
    <source>
        <strain evidence="3 4">8H24J-4-2</strain>
    </source>
</reference>
<dbReference type="Pfam" id="PF01869">
    <property type="entry name" value="BcrAD_BadFG"/>
    <property type="match status" value="1"/>
</dbReference>
<sequence>MIGIDVGGTKTHVRAEDGDVAARDRTVPTRDWQQGRGLDHQDSIRSLLSIVRTLGDDDGTAALVVGAHGCDTPAQIEAFHAALSAQRPGPVLVTNDAALVGPAAGVTHAIGVIAGTGSIVVGATMDGSPIAVGGHGWMIADPGSAPALTREAVRAVIRRADEGGEPDALGRALLSHFAAPGVNELAWMFMSTATMHRWAEGARLVFDAAEQGSKDALETIEAAAAELAHHVTLLLDRGAVADAVVAAGGVVTNQPLLARALETELVLAGVTQPFRVLDHPPVAGAIALARDLRDGTGGITRATAPSTPGRTTQPHPR</sequence>
<evidence type="ECO:0000313" key="4">
    <source>
        <dbReference type="Proteomes" id="UP000288603"/>
    </source>
</evidence>
<dbReference type="InterPro" id="IPR002731">
    <property type="entry name" value="ATPase_BadF"/>
</dbReference>
<dbReference type="PANTHER" id="PTHR12862">
    <property type="entry name" value="BADF TYPE ATPASE DOMAIN-CONTAINING PROTEIN"/>
    <property type="match status" value="1"/>
</dbReference>
<feature type="compositionally biased region" description="Polar residues" evidence="1">
    <location>
        <begin position="303"/>
        <end position="317"/>
    </location>
</feature>
<protein>
    <recommendedName>
        <fullName evidence="2">ATPase BadF/BadG/BcrA/BcrD type domain-containing protein</fullName>
    </recommendedName>
</protein>
<dbReference type="Proteomes" id="UP000288603">
    <property type="component" value="Unassembled WGS sequence"/>
</dbReference>
<gene>
    <name evidence="3" type="ORF">ELQ92_00550</name>
</gene>
<accession>A0A3S5CPH1</accession>
<dbReference type="EMBL" id="RZNC01000001">
    <property type="protein sequence ID" value="RWZ68694.1"/>
    <property type="molecule type" value="Genomic_DNA"/>
</dbReference>
<dbReference type="SUPFAM" id="SSF53067">
    <property type="entry name" value="Actin-like ATPase domain"/>
    <property type="match status" value="2"/>
</dbReference>
<dbReference type="OrthoDB" id="8701357at2"/>
<keyword evidence="4" id="KW-1185">Reference proteome</keyword>
<name>A0A3S5CPH1_9MICO</name>
<dbReference type="PANTHER" id="PTHR12862:SF0">
    <property type="entry name" value="N-ACETYL-D-GLUCOSAMINE KINASE"/>
    <property type="match status" value="1"/>
</dbReference>
<proteinExistence type="predicted"/>
<dbReference type="InterPro" id="IPR043129">
    <property type="entry name" value="ATPase_NBD"/>
</dbReference>
<evidence type="ECO:0000259" key="2">
    <source>
        <dbReference type="Pfam" id="PF01869"/>
    </source>
</evidence>
<evidence type="ECO:0000313" key="3">
    <source>
        <dbReference type="EMBL" id="RWZ68694.1"/>
    </source>
</evidence>
<dbReference type="InterPro" id="IPR039758">
    <property type="entry name" value="NAGK-like"/>
</dbReference>
<organism evidence="3 4">
    <name type="scientific">Labedella populi</name>
    <dbReference type="NCBI Taxonomy" id="2498850"/>
    <lineage>
        <taxon>Bacteria</taxon>
        <taxon>Bacillati</taxon>
        <taxon>Actinomycetota</taxon>
        <taxon>Actinomycetes</taxon>
        <taxon>Micrococcales</taxon>
        <taxon>Microbacteriaceae</taxon>
        <taxon>Labedella</taxon>
    </lineage>
</organism>